<dbReference type="GO" id="GO:0009927">
    <property type="term" value="F:histidine phosphotransfer kinase activity"/>
    <property type="evidence" value="ECO:0007669"/>
    <property type="project" value="TreeGrafter"/>
</dbReference>
<feature type="compositionally biased region" description="Basic and acidic residues" evidence="7">
    <location>
        <begin position="223"/>
        <end position="253"/>
    </location>
</feature>
<name>A0A0G4IFG1_9ALVE</name>
<keyword evidence="8" id="KW-0812">Transmembrane</keyword>
<keyword evidence="8" id="KW-0472">Membrane</keyword>
<feature type="transmembrane region" description="Helical" evidence="8">
    <location>
        <begin position="34"/>
        <end position="52"/>
    </location>
</feature>
<evidence type="ECO:0000259" key="9">
    <source>
        <dbReference type="PROSITE" id="PS50109"/>
    </source>
</evidence>
<dbReference type="Gene3D" id="1.10.287.130">
    <property type="match status" value="1"/>
</dbReference>
<dbReference type="PROSITE" id="PS50109">
    <property type="entry name" value="HIS_KIN"/>
    <property type="match status" value="1"/>
</dbReference>
<evidence type="ECO:0000256" key="7">
    <source>
        <dbReference type="SAM" id="MobiDB-lite"/>
    </source>
</evidence>
<dbReference type="SUPFAM" id="SSF52172">
    <property type="entry name" value="CheY-like"/>
    <property type="match status" value="1"/>
</dbReference>
<dbReference type="Pfam" id="PF00072">
    <property type="entry name" value="Response_reg"/>
    <property type="match status" value="1"/>
</dbReference>
<evidence type="ECO:0000313" key="11">
    <source>
        <dbReference type="EMBL" id="CEM56035.1"/>
    </source>
</evidence>
<keyword evidence="8" id="KW-1133">Transmembrane helix</keyword>
<dbReference type="InterPro" id="IPR036097">
    <property type="entry name" value="HisK_dim/P_sf"/>
</dbReference>
<dbReference type="CDD" id="cd00082">
    <property type="entry name" value="HisKA"/>
    <property type="match status" value="1"/>
</dbReference>
<evidence type="ECO:0000256" key="8">
    <source>
        <dbReference type="SAM" id="Phobius"/>
    </source>
</evidence>
<feature type="domain" description="Histidine kinase" evidence="9">
    <location>
        <begin position="392"/>
        <end position="577"/>
    </location>
</feature>
<dbReference type="InterPro" id="IPR036890">
    <property type="entry name" value="HATPase_C_sf"/>
</dbReference>
<evidence type="ECO:0000259" key="10">
    <source>
        <dbReference type="PROSITE" id="PS50110"/>
    </source>
</evidence>
<dbReference type="PANTHER" id="PTHR43047">
    <property type="entry name" value="TWO-COMPONENT HISTIDINE PROTEIN KINASE"/>
    <property type="match status" value="1"/>
</dbReference>
<dbReference type="InterPro" id="IPR005467">
    <property type="entry name" value="His_kinase_dom"/>
</dbReference>
<dbReference type="SUPFAM" id="SSF55874">
    <property type="entry name" value="ATPase domain of HSP90 chaperone/DNA topoisomerase II/histidine kinase"/>
    <property type="match status" value="1"/>
</dbReference>
<feature type="compositionally biased region" description="Basic and acidic residues" evidence="7">
    <location>
        <begin position="618"/>
        <end position="637"/>
    </location>
</feature>
<feature type="region of interest" description="Disordered" evidence="7">
    <location>
        <begin position="194"/>
        <end position="275"/>
    </location>
</feature>
<gene>
    <name evidence="11" type="ORF">Cvel_14029</name>
</gene>
<dbReference type="GO" id="GO:0005886">
    <property type="term" value="C:plasma membrane"/>
    <property type="evidence" value="ECO:0007669"/>
    <property type="project" value="TreeGrafter"/>
</dbReference>
<dbReference type="AlphaFoldDB" id="A0A0G4IFG1"/>
<dbReference type="CDD" id="cd00156">
    <property type="entry name" value="REC"/>
    <property type="match status" value="1"/>
</dbReference>
<dbReference type="EC" id="2.7.13.3" evidence="2"/>
<reference evidence="11" key="1">
    <citation type="submission" date="2014-11" db="EMBL/GenBank/DDBJ databases">
        <authorList>
            <person name="Otto D Thomas"/>
            <person name="Naeem Raeece"/>
        </authorList>
    </citation>
    <scope>NUCLEOTIDE SEQUENCE</scope>
</reference>
<organism evidence="11">
    <name type="scientific">Chromera velia CCMP2878</name>
    <dbReference type="NCBI Taxonomy" id="1169474"/>
    <lineage>
        <taxon>Eukaryota</taxon>
        <taxon>Sar</taxon>
        <taxon>Alveolata</taxon>
        <taxon>Colpodellida</taxon>
        <taxon>Chromeraceae</taxon>
        <taxon>Chromera</taxon>
    </lineage>
</organism>
<dbReference type="PhylomeDB" id="A0A0G4IFG1"/>
<keyword evidence="4" id="KW-0808">Transferase</keyword>
<dbReference type="InterPro" id="IPR011006">
    <property type="entry name" value="CheY-like_superfamily"/>
</dbReference>
<proteinExistence type="predicted"/>
<dbReference type="PANTHER" id="PTHR43047:SF69">
    <property type="entry name" value="HISTIDINE KINASE CONTAINING CHEY-HOMOLOGOUS RECEIVER DOMAIN-RELATED"/>
    <property type="match status" value="1"/>
</dbReference>
<feature type="compositionally biased region" description="Basic and acidic residues" evidence="7">
    <location>
        <begin position="200"/>
        <end position="210"/>
    </location>
</feature>
<protein>
    <recommendedName>
        <fullName evidence="2">histidine kinase</fullName>
        <ecNumber evidence="2">2.7.13.3</ecNumber>
    </recommendedName>
</protein>
<feature type="transmembrane region" description="Helical" evidence="8">
    <location>
        <begin position="109"/>
        <end position="130"/>
    </location>
</feature>
<dbReference type="EMBL" id="CDMZ01005934">
    <property type="protein sequence ID" value="CEM56035.1"/>
    <property type="molecule type" value="Genomic_DNA"/>
</dbReference>
<keyword evidence="5" id="KW-0418">Kinase</keyword>
<sequence length="792" mass="86650">MFLVAASVTPLLVKKGEGKQQTHASGDTEIKYVLGLFLSLLASHTAAVTMGLPLKELNIMFTGVAGNMNKMLLIVLHLSERHFHSLNVADSIIWVIACTTSFRPHPASFAFLLILASSEVFFAFSLNMIARETLNGIMRERDRREQAEGAQKAFLSYIMHEMRNPLSGALLLTTEFQESLKELLLDSVGICAAPSSKPESSVEHSKESDMKGGGGTFTFTEKQGGEMKREKEEETGEVENKEETCESGAKKEGAINGETGKQSAATKGEVHGTLTSESPIQKIKDLSEVVSLLSCQLEKMQTVCNDVLQLSKLESGKFEYKFQQGDVFAWLRSIESVSGRTFFADSEELFRCNWETDAVTAARIGDGTVTFPSSSESDDMMINSAPPMRAVADFPRLGQVIDNFLSNARKFCPSREVSLRASVSALSHEREQWIREQLRRAVEVGGWDQTEEEEEEEGGTAVASSQRVWLATIKKLCTNEDGDSPRVCTHTDIQWAVLRVTVQDKGVGLRSEDFSRLFRPYSQIRAGELQNGMGTGLGLAICKGFVEAHGGGRIWAESEGPDKGSSFLFEVFLPLVPCPPRRQSRTSTGSSSLSRRGSADFFKSRRSPVGGTLGTLEEGGKPKSQTKVEEGDKKGGSQKEQLSLSEFTTKEESMHGVAGQLAGPSSTPFIRWNTLSPTSLRVPPDEHEGGEAGSHRRCVDVLLVDDDRFCLLAGSAVIRRLGLSVETAESGERALELVTKTEGLSYRLLICDNNMPGLKGFQTVSKIRDHFLALQQKEGGHSMVFPPPPLPA</sequence>
<evidence type="ECO:0000256" key="4">
    <source>
        <dbReference type="ARBA" id="ARBA00022679"/>
    </source>
</evidence>
<evidence type="ECO:0000256" key="3">
    <source>
        <dbReference type="ARBA" id="ARBA00022553"/>
    </source>
</evidence>
<dbReference type="InterPro" id="IPR004358">
    <property type="entry name" value="Sig_transdc_His_kin-like_C"/>
</dbReference>
<evidence type="ECO:0000256" key="1">
    <source>
        <dbReference type="ARBA" id="ARBA00000085"/>
    </source>
</evidence>
<evidence type="ECO:0000256" key="5">
    <source>
        <dbReference type="ARBA" id="ARBA00022777"/>
    </source>
</evidence>
<feature type="domain" description="Response regulatory" evidence="10">
    <location>
        <begin position="700"/>
        <end position="792"/>
    </location>
</feature>
<evidence type="ECO:0000256" key="6">
    <source>
        <dbReference type="PROSITE-ProRule" id="PRU00169"/>
    </source>
</evidence>
<feature type="modified residue" description="4-aspartylphosphate" evidence="6">
    <location>
        <position position="752"/>
    </location>
</feature>
<accession>A0A0G4IFG1</accession>
<dbReference type="SMART" id="SM00388">
    <property type="entry name" value="HisKA"/>
    <property type="match status" value="1"/>
</dbReference>
<dbReference type="Gene3D" id="3.40.50.2300">
    <property type="match status" value="1"/>
</dbReference>
<dbReference type="InterPro" id="IPR003594">
    <property type="entry name" value="HATPase_dom"/>
</dbReference>
<evidence type="ECO:0000256" key="2">
    <source>
        <dbReference type="ARBA" id="ARBA00012438"/>
    </source>
</evidence>
<feature type="region of interest" description="Disordered" evidence="7">
    <location>
        <begin position="580"/>
        <end position="641"/>
    </location>
</feature>
<dbReference type="SUPFAM" id="SSF47384">
    <property type="entry name" value="Homodimeric domain of signal transducing histidine kinase"/>
    <property type="match status" value="1"/>
</dbReference>
<dbReference type="Gene3D" id="3.30.565.10">
    <property type="entry name" value="Histidine kinase-like ATPase, C-terminal domain"/>
    <property type="match status" value="1"/>
</dbReference>
<dbReference type="InterPro" id="IPR003661">
    <property type="entry name" value="HisK_dim/P_dom"/>
</dbReference>
<feature type="compositionally biased region" description="Low complexity" evidence="7">
    <location>
        <begin position="585"/>
        <end position="596"/>
    </location>
</feature>
<dbReference type="PRINTS" id="PR00344">
    <property type="entry name" value="BCTRLSENSOR"/>
</dbReference>
<comment type="catalytic activity">
    <reaction evidence="1">
        <text>ATP + protein L-histidine = ADP + protein N-phospho-L-histidine.</text>
        <dbReference type="EC" id="2.7.13.3"/>
    </reaction>
</comment>
<keyword evidence="3 6" id="KW-0597">Phosphoprotein</keyword>
<dbReference type="GO" id="GO:0000155">
    <property type="term" value="F:phosphorelay sensor kinase activity"/>
    <property type="evidence" value="ECO:0007669"/>
    <property type="project" value="InterPro"/>
</dbReference>
<dbReference type="Pfam" id="PF02518">
    <property type="entry name" value="HATPase_c"/>
    <property type="match status" value="1"/>
</dbReference>
<dbReference type="SMART" id="SM00387">
    <property type="entry name" value="HATPase_c"/>
    <property type="match status" value="1"/>
</dbReference>
<dbReference type="InterPro" id="IPR001789">
    <property type="entry name" value="Sig_transdc_resp-reg_receiver"/>
</dbReference>
<dbReference type="PROSITE" id="PS50110">
    <property type="entry name" value="RESPONSE_REGULATORY"/>
    <property type="match status" value="1"/>
</dbReference>
<dbReference type="VEuPathDB" id="CryptoDB:Cvel_14029"/>